<dbReference type="Pfam" id="PF02383">
    <property type="entry name" value="Syja_N"/>
    <property type="match status" value="1"/>
</dbReference>
<keyword evidence="6" id="KW-1185">Reference proteome</keyword>
<reference evidence="5" key="1">
    <citation type="submission" date="2024-02" db="EMBL/GenBank/DDBJ databases">
        <authorList>
            <consortium name="ELIXIR-Norway"/>
            <consortium name="Elixir Norway"/>
        </authorList>
    </citation>
    <scope>NUCLEOTIDE SEQUENCE</scope>
</reference>
<dbReference type="PROSITE" id="PS50275">
    <property type="entry name" value="SAC"/>
    <property type="match status" value="1"/>
</dbReference>
<sequence length="1602" mass="177388">MASMGRQTESSGAGIREASVLVVELDSGEFVIIASLALRKDTQLISIDPTTGILHYRGRWGFDVFASEGDALQFLKISRGTVKSSVYSKAILGYAALGSVGLLLLATRLKCSIPELPCGDCVYTVVESLWLRIPLRNPQFHAKGEAKNAVDLTDIQIDGMHYFCETLDITRPFPSDFAVDNPDKEFVWNEWLASPFKAIGLETHCMVLLQGLAESRNFQDNKGRQVTVVLTARRSRLHPGTRYLARGLNGAYSTGNEVECEQLVWPSKVSRGRPVPFSIYLWRRGTVPIWWGAEIKSTVAEAEIFVSETDPYVGSAHYFRRLLQRYGNLTEAGALKESVNRAKPNLFCINLLRNGVGKPELELSQHFEQSIKYMKSKHELPDAQISLINYDWHATTKLIGEPRTVEGLWQLLKKPTIDVGFGTGEFFPGNSIGQPFNLINKGLQPGGFRIISKQVGVIRFNCADSLDRTNAASFFGAVQVLTEQCRMLSLPLDSGKHFQPSMVNGRNRDPSRGALGPLPPGWEKRCDDVTGQVFYIDHNTRTTTWNHPCPDEPWRRFDMTVEEFRESTLPYPIAQMAELFLIAGDIHAMLYTGSRAMHSHIIEIFSEEAGKSKKSSTATNFAITLQRRYLNVLVDSTRQKQLEMFLGIRHHKHFPSLPDWPLQVLTRPFSFLLKPVPSMFPTLFPQNALLTSKYKDIVWVCPEVAEVVEVICVLAEPAHICQVLLTTAHGADDTTSPVSFDLRVGRTLDELHLVLEGANIPRCANGTQLSYLVRGAMDPEDIAVTGAGIGEKSWSWLYDFEEQEGELDFLMRVAVFTFYQGTPRTPITIGELEVLGVSLLWDGICKEINLGPDAESETHPSEQQETLMMPPPDVEALPLPHMEAAKPSPVIEGFDWLTGHWDEQIQPTNPFLNDSDVIHTATNPFLTWDPFASELSSGPPSTGGSGAPQQPKSTNSPSTLVSRAAIGDYVEFAKKKFGSDPGSTLTFQEAMELDIWRLNLGLSAAQRDHALLSLGRDPASIDPNKLLNPTYLFQVWQAASQLATVSQAVAEDKELSAVGQEAKMATSFRDWDDNILQTGCSNNNCGVHIVEPSPENSSFKKRGSSSSSLQYCSECGQQTCTACMSGPGSAILFRGSSSRGPPLHMEEITLCKRCAPGLVNDAVLLDRVRVLSSARRRSRVKAAAIGALKELKSLGSWRTPGSTQEDIQEVLRGETSLADYPYATILTSVQTAEGSEPPQSLLSPWSTTLPATYWRAPEGVTMVELCVALASPAIVSTIVLLVSPCGFTPQDLPMVDIWYGYMMMDKERKYLGRWNMQEVIEKGGAQHAYGPAEDGKMLRQLRYKLPAPVQCRLIWFKFTLSISSPVVPDFLSFDHSSPPLQSVTPYIHAKRIMVLGKQLLSNEDVGVNPHISERNALRNMLEMAPRFSRLRVQVEERPPGAGGRIVELVALMTSTVAGFRLDAPAAIRYAAKYTMSAFNDGRMLDHALCSCIDESFVNPAILRIRVRAIQDTRQPVPVGEYMIPIARAGMPLYFDFQAPIVVKALTFELLGDVSAFSDEGDQGDLEGKDSPLALSLSLVNRVRVYRYVSTTELGKWPQLNVV</sequence>
<accession>A0ABP0U6Z7</accession>
<dbReference type="Pfam" id="PF24790">
    <property type="entry name" value="SAC9_GBDL_1st"/>
    <property type="match status" value="1"/>
</dbReference>
<organism evidence="5 6">
    <name type="scientific">Sphagnum troendelagicum</name>
    <dbReference type="NCBI Taxonomy" id="128251"/>
    <lineage>
        <taxon>Eukaryota</taxon>
        <taxon>Viridiplantae</taxon>
        <taxon>Streptophyta</taxon>
        <taxon>Embryophyta</taxon>
        <taxon>Bryophyta</taxon>
        <taxon>Sphagnophytina</taxon>
        <taxon>Sphagnopsida</taxon>
        <taxon>Sphagnales</taxon>
        <taxon>Sphagnaceae</taxon>
        <taxon>Sphagnum</taxon>
    </lineage>
</organism>
<dbReference type="InterPro" id="IPR057553">
    <property type="entry name" value="SAC9_GBDL_2nd"/>
</dbReference>
<keyword evidence="2" id="KW-0812">Transmembrane</keyword>
<dbReference type="CDD" id="cd00201">
    <property type="entry name" value="WW"/>
    <property type="match status" value="1"/>
</dbReference>
<dbReference type="InterPro" id="IPR002013">
    <property type="entry name" value="SAC_dom"/>
</dbReference>
<dbReference type="Gene3D" id="2.20.70.10">
    <property type="match status" value="1"/>
</dbReference>
<dbReference type="PANTHER" id="PTHR46817">
    <property type="entry name" value="PHOSPHOINOSITIDE PHOSPHATASE SAC9-RELATED"/>
    <property type="match status" value="1"/>
</dbReference>
<dbReference type="InterPro" id="IPR057554">
    <property type="entry name" value="SAC9_C"/>
</dbReference>
<protein>
    <recommendedName>
        <fullName evidence="7">Phosphoinositide phosphatase SAC9</fullName>
    </recommendedName>
</protein>
<dbReference type="Pfam" id="PF24789">
    <property type="entry name" value="SAC9_GBDL_2nd"/>
    <property type="match status" value="1"/>
</dbReference>
<name>A0ABP0U6Z7_9BRYO</name>
<evidence type="ECO:0000313" key="5">
    <source>
        <dbReference type="EMBL" id="CAK9214379.1"/>
    </source>
</evidence>
<gene>
    <name evidence="5" type="ORF">CSSPTR1EN2_LOCUS12202</name>
</gene>
<keyword evidence="2" id="KW-0472">Membrane</keyword>
<dbReference type="PROSITE" id="PS01159">
    <property type="entry name" value="WW_DOMAIN_1"/>
    <property type="match status" value="1"/>
</dbReference>
<evidence type="ECO:0000256" key="2">
    <source>
        <dbReference type="SAM" id="Phobius"/>
    </source>
</evidence>
<dbReference type="PROSITE" id="PS50020">
    <property type="entry name" value="WW_DOMAIN_2"/>
    <property type="match status" value="1"/>
</dbReference>
<dbReference type="EMBL" id="OZ019894">
    <property type="protein sequence ID" value="CAK9214379.1"/>
    <property type="molecule type" value="Genomic_DNA"/>
</dbReference>
<feature type="domain" description="WW" evidence="3">
    <location>
        <begin position="516"/>
        <end position="550"/>
    </location>
</feature>
<dbReference type="SUPFAM" id="SSF51045">
    <property type="entry name" value="WW domain"/>
    <property type="match status" value="1"/>
</dbReference>
<dbReference type="SMART" id="SM00456">
    <property type="entry name" value="WW"/>
    <property type="match status" value="1"/>
</dbReference>
<dbReference type="InterPro" id="IPR036020">
    <property type="entry name" value="WW_dom_sf"/>
</dbReference>
<dbReference type="Proteomes" id="UP001497512">
    <property type="component" value="Chromosome 2"/>
</dbReference>
<dbReference type="InterPro" id="IPR001202">
    <property type="entry name" value="WW_dom"/>
</dbReference>
<feature type="transmembrane region" description="Helical" evidence="2">
    <location>
        <begin position="86"/>
        <end position="106"/>
    </location>
</feature>
<proteinExistence type="predicted"/>
<dbReference type="Pfam" id="PF00397">
    <property type="entry name" value="WW"/>
    <property type="match status" value="1"/>
</dbReference>
<evidence type="ECO:0000313" key="6">
    <source>
        <dbReference type="Proteomes" id="UP001497512"/>
    </source>
</evidence>
<evidence type="ECO:0008006" key="7">
    <source>
        <dbReference type="Google" id="ProtNLM"/>
    </source>
</evidence>
<feature type="region of interest" description="Disordered" evidence="1">
    <location>
        <begin position="930"/>
        <end position="959"/>
    </location>
</feature>
<dbReference type="Pfam" id="PF24765">
    <property type="entry name" value="SAC9_C"/>
    <property type="match status" value="1"/>
</dbReference>
<evidence type="ECO:0000256" key="1">
    <source>
        <dbReference type="SAM" id="MobiDB-lite"/>
    </source>
</evidence>
<dbReference type="PANTHER" id="PTHR46817:SF1">
    <property type="entry name" value="SAC DOMAIN-CONTAINING PROTEIN"/>
    <property type="match status" value="1"/>
</dbReference>
<evidence type="ECO:0000259" key="4">
    <source>
        <dbReference type="PROSITE" id="PS50275"/>
    </source>
</evidence>
<evidence type="ECO:0000259" key="3">
    <source>
        <dbReference type="PROSITE" id="PS50020"/>
    </source>
</evidence>
<feature type="domain" description="SAC" evidence="4">
    <location>
        <begin position="152"/>
        <end position="490"/>
    </location>
</feature>
<dbReference type="InterPro" id="IPR057555">
    <property type="entry name" value="SAC9_GBDL_1st"/>
</dbReference>
<feature type="region of interest" description="Disordered" evidence="1">
    <location>
        <begin position="501"/>
        <end position="520"/>
    </location>
</feature>
<keyword evidence="2" id="KW-1133">Transmembrane helix</keyword>